<dbReference type="RefSeq" id="WP_130432213.1">
    <property type="nucleotide sequence ID" value="NZ_SHKP01000006.1"/>
</dbReference>
<keyword evidence="7" id="KW-1185">Reference proteome</keyword>
<dbReference type="PANTHER" id="PTHR24305:SF166">
    <property type="entry name" value="CYTOCHROME P450 12A4, MITOCHONDRIAL-RELATED"/>
    <property type="match status" value="1"/>
</dbReference>
<dbReference type="Proteomes" id="UP000293671">
    <property type="component" value="Unassembled WGS sequence"/>
</dbReference>
<dbReference type="GO" id="GO:0005506">
    <property type="term" value="F:iron ion binding"/>
    <property type="evidence" value="ECO:0007669"/>
    <property type="project" value="InterPro"/>
</dbReference>
<dbReference type="PRINTS" id="PR00463">
    <property type="entry name" value="EP450I"/>
</dbReference>
<evidence type="ECO:0000256" key="5">
    <source>
        <dbReference type="SAM" id="MobiDB-lite"/>
    </source>
</evidence>
<dbReference type="InterPro" id="IPR017972">
    <property type="entry name" value="Cyt_P450_CS"/>
</dbReference>
<comment type="caution">
    <text evidence="6">The sequence shown here is derived from an EMBL/GenBank/DDBJ whole genome shotgun (WGS) entry which is preliminary data.</text>
</comment>
<protein>
    <submittedName>
        <fullName evidence="6">Cytochrome P450</fullName>
    </submittedName>
</protein>
<keyword evidence="3 4" id="KW-0349">Heme</keyword>
<dbReference type="PANTHER" id="PTHR24305">
    <property type="entry name" value="CYTOCHROME P450"/>
    <property type="match status" value="1"/>
</dbReference>
<proteinExistence type="inferred from homology"/>
<organism evidence="6 7">
    <name type="scientific">Rivibacter subsaxonicus</name>
    <dbReference type="NCBI Taxonomy" id="457575"/>
    <lineage>
        <taxon>Bacteria</taxon>
        <taxon>Pseudomonadati</taxon>
        <taxon>Pseudomonadota</taxon>
        <taxon>Betaproteobacteria</taxon>
        <taxon>Burkholderiales</taxon>
        <taxon>Rivibacter</taxon>
    </lineage>
</organism>
<dbReference type="SUPFAM" id="SSF48264">
    <property type="entry name" value="Cytochrome P450"/>
    <property type="match status" value="1"/>
</dbReference>
<keyword evidence="4" id="KW-0560">Oxidoreductase</keyword>
<dbReference type="AlphaFoldDB" id="A0A4Q7VP26"/>
<name>A0A4Q7VP26_9BURK</name>
<dbReference type="PRINTS" id="PR00385">
    <property type="entry name" value="P450"/>
</dbReference>
<feature type="region of interest" description="Disordered" evidence="5">
    <location>
        <begin position="1"/>
        <end position="24"/>
    </location>
</feature>
<accession>A0A4Q7VP26</accession>
<evidence type="ECO:0000256" key="4">
    <source>
        <dbReference type="RuleBase" id="RU000461"/>
    </source>
</evidence>
<dbReference type="InterPro" id="IPR001128">
    <property type="entry name" value="Cyt_P450"/>
</dbReference>
<dbReference type="Gene3D" id="1.10.630.10">
    <property type="entry name" value="Cytochrome P450"/>
    <property type="match status" value="1"/>
</dbReference>
<gene>
    <name evidence="6" type="ORF">EV670_2327</name>
</gene>
<comment type="cofactor">
    <cofactor evidence="1 3">
        <name>heme</name>
        <dbReference type="ChEBI" id="CHEBI:30413"/>
    </cofactor>
</comment>
<dbReference type="InterPro" id="IPR050121">
    <property type="entry name" value="Cytochrome_P450_monoxygenase"/>
</dbReference>
<sequence length="481" mass="52424">MSTEATPTRSGGTPGLRRLSELPGPRRLPLLGQLGQFDMAQVHRAMEGWARLHGPLFQVHFGPQPVLVVADHEAVARLLRERPERFGRSSRLREITLELGGVTGLFAAEGEAWRQQRKMVMSSFSPGQVRAYFPALLGVTQRLQSRWARAARDGARIDLQADLKRFTVDAIAGLAFGTEVNTLESDADPIQRHLDLVLAGIFKRVMSPLPYWRWVRRAADRELEQSMAAVQEAIGGFVAQGRARLAADPARRAQPPNLLEAMLVAAERGDAGVSERDVAGNVSTMLFAGEDTTANTLAWTIHLLHRHPPALARASAEVRALAPQTAAFTPEAMAALEYLEACALEAMRLKPVAPFLGLEALHDTEVEGVAVPAGGVIWCVLRHDSVDERHFPNPDAFEPGRWLAADAAAASGKRVAMPFGSGPRICPGRYLALLEIKLALAVLLANFEIEGVDTPDGREAAETMHFTMNPVGLSMRLRERG</sequence>
<dbReference type="Pfam" id="PF00067">
    <property type="entry name" value="p450"/>
    <property type="match status" value="1"/>
</dbReference>
<keyword evidence="4" id="KW-0503">Monooxygenase</keyword>
<evidence type="ECO:0000313" key="7">
    <source>
        <dbReference type="Proteomes" id="UP000293671"/>
    </source>
</evidence>
<dbReference type="GO" id="GO:0004497">
    <property type="term" value="F:monooxygenase activity"/>
    <property type="evidence" value="ECO:0007669"/>
    <property type="project" value="UniProtKB-KW"/>
</dbReference>
<evidence type="ECO:0000256" key="1">
    <source>
        <dbReference type="ARBA" id="ARBA00001971"/>
    </source>
</evidence>
<keyword evidence="3 4" id="KW-0408">Iron</keyword>
<dbReference type="InterPro" id="IPR036396">
    <property type="entry name" value="Cyt_P450_sf"/>
</dbReference>
<dbReference type="OrthoDB" id="9764248at2"/>
<dbReference type="GO" id="GO:0020037">
    <property type="term" value="F:heme binding"/>
    <property type="evidence" value="ECO:0007669"/>
    <property type="project" value="InterPro"/>
</dbReference>
<comment type="similarity">
    <text evidence="2 4">Belongs to the cytochrome P450 family.</text>
</comment>
<feature type="compositionally biased region" description="Polar residues" evidence="5">
    <location>
        <begin position="1"/>
        <end position="11"/>
    </location>
</feature>
<evidence type="ECO:0000256" key="2">
    <source>
        <dbReference type="ARBA" id="ARBA00010617"/>
    </source>
</evidence>
<dbReference type="GO" id="GO:0016705">
    <property type="term" value="F:oxidoreductase activity, acting on paired donors, with incorporation or reduction of molecular oxygen"/>
    <property type="evidence" value="ECO:0007669"/>
    <property type="project" value="InterPro"/>
</dbReference>
<feature type="compositionally biased region" description="Low complexity" evidence="5">
    <location>
        <begin position="15"/>
        <end position="24"/>
    </location>
</feature>
<evidence type="ECO:0000313" key="6">
    <source>
        <dbReference type="EMBL" id="RZT97927.1"/>
    </source>
</evidence>
<keyword evidence="3 4" id="KW-0479">Metal-binding</keyword>
<feature type="binding site" description="axial binding residue" evidence="3">
    <location>
        <position position="426"/>
    </location>
    <ligand>
        <name>heme</name>
        <dbReference type="ChEBI" id="CHEBI:30413"/>
    </ligand>
    <ligandPart>
        <name>Fe</name>
        <dbReference type="ChEBI" id="CHEBI:18248"/>
    </ligandPart>
</feature>
<evidence type="ECO:0000256" key="3">
    <source>
        <dbReference type="PIRSR" id="PIRSR602401-1"/>
    </source>
</evidence>
<dbReference type="InterPro" id="IPR002401">
    <property type="entry name" value="Cyt_P450_E_grp-I"/>
</dbReference>
<dbReference type="PROSITE" id="PS00086">
    <property type="entry name" value="CYTOCHROME_P450"/>
    <property type="match status" value="1"/>
</dbReference>
<dbReference type="EMBL" id="SHKP01000006">
    <property type="protein sequence ID" value="RZT97927.1"/>
    <property type="molecule type" value="Genomic_DNA"/>
</dbReference>
<reference evidence="6 7" key="1">
    <citation type="submission" date="2019-02" db="EMBL/GenBank/DDBJ databases">
        <title>Genomic Encyclopedia of Type Strains, Phase IV (KMG-IV): sequencing the most valuable type-strain genomes for metagenomic binning, comparative biology and taxonomic classification.</title>
        <authorList>
            <person name="Goeker M."/>
        </authorList>
    </citation>
    <scope>NUCLEOTIDE SEQUENCE [LARGE SCALE GENOMIC DNA]</scope>
    <source>
        <strain evidence="6 7">DSM 19570</strain>
    </source>
</reference>